<evidence type="ECO:0000256" key="1">
    <source>
        <dbReference type="ARBA" id="ARBA00022630"/>
    </source>
</evidence>
<sequence length="756" mass="75727">MKMPSASRTAAAGGGGDSGRLEAVSSNHSGAQGQPPPPVASAAAAPPPAVDVPVVVVGAGPTGLALSLLLAKYGVRHVVLERASGPTQHPQAHFINNRTMEVLRGLRLSGPVRRRMPPLAQWRKFVYCEAVAGRSYGEVDHFPGQSSPLSPAGVSPEPVAHLPQHTLLRLMLAEHSRAAAAAGTEVAAEVAAMVPPRSRRLIEVLGDGGGGGEDGGGGGGAVTWGAAVRAVRVLPPPAPTAAGAEVAGAGASGDVEPTVEVEVEMGARRQPAAPAAAAATSAAGSAAAAGGGLPPLRLRCRYLVAADGAHSTVRGLMGGRMEGSGPLQHLLNAHFVSRRLAAAAARRPAMLYFVFNPEVVAVLVAHDIDSGEFVAQIPYFPPLQSPADFPPERVVELIRAAVGEAASSGQEAGAGAAVDVELLQLRPYCFGAGGAAAPPPSPPPRPAVFLAGDAAHRFPPAGGFGMNTGVQDAGGLAWRLAAALRGLAGPELLSSYEAERRPVAQAACALSVRNWGEATRVPAALGLDPRVAGLVSDVVAAAAPLPVWARKSLLEGAMGLGRRLAGPEGLPLPGVGAWRQQRVADILRSGSSLRLQYPAEDLGYVYDKGAVVVRQSVAAGSVLEPPTGSVLGPASASAGAVLQTDSSSGGGAGSCGGGGVPVVVLTEAVPGGWSRTMGLPPGSCLLVRPDGHVAWRHLGPPKPRAAASASASAAGPPAVAAGTDLEVAAAEAALRAVLGALHWRLPGPGQGPVPGV</sequence>
<dbReference type="Gene3D" id="3.40.30.120">
    <property type="match status" value="1"/>
</dbReference>
<protein>
    <recommendedName>
        <fullName evidence="4">FAD-binding domain-containing protein</fullName>
    </recommendedName>
</protein>
<dbReference type="SUPFAM" id="SSF51905">
    <property type="entry name" value="FAD/NAD(P)-binding domain"/>
    <property type="match status" value="1"/>
</dbReference>
<dbReference type="Pfam" id="PF01494">
    <property type="entry name" value="FAD_binding_3"/>
    <property type="match status" value="3"/>
</dbReference>
<evidence type="ECO:0000256" key="3">
    <source>
        <dbReference type="SAM" id="MobiDB-lite"/>
    </source>
</evidence>
<dbReference type="GO" id="GO:0016709">
    <property type="term" value="F:oxidoreductase activity, acting on paired donors, with incorporation or reduction of molecular oxygen, NAD(P)H as one donor, and incorporation of one atom of oxygen"/>
    <property type="evidence" value="ECO:0007669"/>
    <property type="project" value="UniProtKB-ARBA"/>
</dbReference>
<comment type="caution">
    <text evidence="5">The sequence shown here is derived from an EMBL/GenBank/DDBJ whole genome shotgun (WGS) entry which is preliminary data.</text>
</comment>
<keyword evidence="6" id="KW-1185">Reference proteome</keyword>
<keyword evidence="1" id="KW-0285">Flavoprotein</keyword>
<feature type="domain" description="FAD-binding" evidence="4">
    <location>
        <begin position="51"/>
        <end position="189"/>
    </location>
</feature>
<feature type="domain" description="FAD-binding" evidence="4">
    <location>
        <begin position="297"/>
        <end position="409"/>
    </location>
</feature>
<dbReference type="InterPro" id="IPR036188">
    <property type="entry name" value="FAD/NAD-bd_sf"/>
</dbReference>
<dbReference type="GO" id="GO:0005739">
    <property type="term" value="C:mitochondrion"/>
    <property type="evidence" value="ECO:0007669"/>
    <property type="project" value="TreeGrafter"/>
</dbReference>
<accession>A0A150FX57</accession>
<organism evidence="5 6">
    <name type="scientific">Gonium pectorale</name>
    <name type="common">Green alga</name>
    <dbReference type="NCBI Taxonomy" id="33097"/>
    <lineage>
        <taxon>Eukaryota</taxon>
        <taxon>Viridiplantae</taxon>
        <taxon>Chlorophyta</taxon>
        <taxon>core chlorophytes</taxon>
        <taxon>Chlorophyceae</taxon>
        <taxon>CS clade</taxon>
        <taxon>Chlamydomonadales</taxon>
        <taxon>Volvocaceae</taxon>
        <taxon>Gonium</taxon>
    </lineage>
</organism>
<evidence type="ECO:0000256" key="2">
    <source>
        <dbReference type="ARBA" id="ARBA00022827"/>
    </source>
</evidence>
<dbReference type="PANTHER" id="PTHR43004">
    <property type="entry name" value="TRK SYSTEM POTASSIUM UPTAKE PROTEIN"/>
    <property type="match status" value="1"/>
</dbReference>
<feature type="region of interest" description="Disordered" evidence="3">
    <location>
        <begin position="1"/>
        <end position="45"/>
    </location>
</feature>
<dbReference type="PRINTS" id="PR00420">
    <property type="entry name" value="RNGMNOXGNASE"/>
</dbReference>
<dbReference type="AlphaFoldDB" id="A0A150FX57"/>
<dbReference type="OrthoDB" id="1716816at2759"/>
<dbReference type="GO" id="GO:0006744">
    <property type="term" value="P:ubiquinone biosynthetic process"/>
    <property type="evidence" value="ECO:0007669"/>
    <property type="project" value="TreeGrafter"/>
</dbReference>
<evidence type="ECO:0000313" key="6">
    <source>
        <dbReference type="Proteomes" id="UP000075714"/>
    </source>
</evidence>
<dbReference type="GO" id="GO:0071949">
    <property type="term" value="F:FAD binding"/>
    <property type="evidence" value="ECO:0007669"/>
    <property type="project" value="InterPro"/>
</dbReference>
<proteinExistence type="predicted"/>
<keyword evidence="2" id="KW-0274">FAD</keyword>
<dbReference type="PANTHER" id="PTHR43004:SF6">
    <property type="entry name" value="FAD_NAD(P)-BINDING OXIDOREDUCTASE FAMILY PROTEIN"/>
    <property type="match status" value="1"/>
</dbReference>
<evidence type="ECO:0000259" key="4">
    <source>
        <dbReference type="Pfam" id="PF01494"/>
    </source>
</evidence>
<feature type="domain" description="FAD-binding" evidence="4">
    <location>
        <begin position="448"/>
        <end position="508"/>
    </location>
</feature>
<reference evidence="6" key="1">
    <citation type="journal article" date="2016" name="Nat. Commun.">
        <title>The Gonium pectorale genome demonstrates co-option of cell cycle regulation during the evolution of multicellularity.</title>
        <authorList>
            <person name="Hanschen E.R."/>
            <person name="Marriage T.N."/>
            <person name="Ferris P.J."/>
            <person name="Hamaji T."/>
            <person name="Toyoda A."/>
            <person name="Fujiyama A."/>
            <person name="Neme R."/>
            <person name="Noguchi H."/>
            <person name="Minakuchi Y."/>
            <person name="Suzuki M."/>
            <person name="Kawai-Toyooka H."/>
            <person name="Smith D.R."/>
            <person name="Sparks H."/>
            <person name="Anderson J."/>
            <person name="Bakaric R."/>
            <person name="Luria V."/>
            <person name="Karger A."/>
            <person name="Kirschner M.W."/>
            <person name="Durand P.M."/>
            <person name="Michod R.E."/>
            <person name="Nozaki H."/>
            <person name="Olson B.J."/>
        </authorList>
    </citation>
    <scope>NUCLEOTIDE SEQUENCE [LARGE SCALE GENOMIC DNA]</scope>
    <source>
        <strain evidence="6">NIES-2863</strain>
    </source>
</reference>
<gene>
    <name evidence="5" type="ORF">GPECTOR_188g291</name>
</gene>
<dbReference type="InterPro" id="IPR050641">
    <property type="entry name" value="RIFMO-like"/>
</dbReference>
<dbReference type="STRING" id="33097.A0A150FX57"/>
<dbReference type="Gene3D" id="3.30.9.10">
    <property type="entry name" value="D-Amino Acid Oxidase, subunit A, domain 2"/>
    <property type="match status" value="2"/>
</dbReference>
<dbReference type="Gene3D" id="3.50.50.60">
    <property type="entry name" value="FAD/NAD(P)-binding domain"/>
    <property type="match status" value="2"/>
</dbReference>
<feature type="compositionally biased region" description="Pro residues" evidence="3">
    <location>
        <begin position="34"/>
        <end position="45"/>
    </location>
</feature>
<dbReference type="EMBL" id="LSYV01000187">
    <property type="protein sequence ID" value="KXZ42186.1"/>
    <property type="molecule type" value="Genomic_DNA"/>
</dbReference>
<dbReference type="Proteomes" id="UP000075714">
    <property type="component" value="Unassembled WGS sequence"/>
</dbReference>
<dbReference type="InterPro" id="IPR002938">
    <property type="entry name" value="FAD-bd"/>
</dbReference>
<evidence type="ECO:0000313" key="5">
    <source>
        <dbReference type="EMBL" id="KXZ42186.1"/>
    </source>
</evidence>
<name>A0A150FX57_GONPE</name>